<keyword evidence="2" id="KW-1185">Reference proteome</keyword>
<dbReference type="AlphaFoldDB" id="A0A8H4H7K1"/>
<sequence length="79" mass="8830">MEDPSFDALFSWSTGELTEFPDIDFELFDSVFSTQNQGLSAADVPELLPDYQPAAQDAVETLQRSVDELSSRVARLEDQ</sequence>
<name>A0A8H4H7K1_9EURO</name>
<evidence type="ECO:0000313" key="1">
    <source>
        <dbReference type="EMBL" id="KAF4230621.1"/>
    </source>
</evidence>
<dbReference type="Proteomes" id="UP000653565">
    <property type="component" value="Unassembled WGS sequence"/>
</dbReference>
<dbReference type="OrthoDB" id="4502649at2759"/>
<evidence type="ECO:0000313" key="2">
    <source>
        <dbReference type="Proteomes" id="UP000653565"/>
    </source>
</evidence>
<gene>
    <name evidence="1" type="ORF">CNMCM6805_000656</name>
</gene>
<proteinExistence type="predicted"/>
<comment type="caution">
    <text evidence="1">The sequence shown here is derived from an EMBL/GenBank/DDBJ whole genome shotgun (WGS) entry which is preliminary data.</text>
</comment>
<organism evidence="1 2">
    <name type="scientific">Aspergillus fumigatiaffinis</name>
    <dbReference type="NCBI Taxonomy" id="340414"/>
    <lineage>
        <taxon>Eukaryota</taxon>
        <taxon>Fungi</taxon>
        <taxon>Dikarya</taxon>
        <taxon>Ascomycota</taxon>
        <taxon>Pezizomycotina</taxon>
        <taxon>Eurotiomycetes</taxon>
        <taxon>Eurotiomycetidae</taxon>
        <taxon>Eurotiales</taxon>
        <taxon>Aspergillaceae</taxon>
        <taxon>Aspergillus</taxon>
        <taxon>Aspergillus subgen. Fumigati</taxon>
    </lineage>
</organism>
<reference evidence="1" key="2">
    <citation type="submission" date="2020-04" db="EMBL/GenBank/DDBJ databases">
        <authorList>
            <person name="Santos R.A.C."/>
            <person name="Steenwyk J.L."/>
            <person name="Rivero-Menendez O."/>
            <person name="Mead M.E."/>
            <person name="Silva L.P."/>
            <person name="Bastos R.W."/>
            <person name="Alastruey-Izquierdo A."/>
            <person name="Goldman G.H."/>
            <person name="Rokas A."/>
        </authorList>
    </citation>
    <scope>NUCLEOTIDE SEQUENCE</scope>
    <source>
        <strain evidence="1">CNM-CM6805</strain>
    </source>
</reference>
<accession>A0A8H4H7K1</accession>
<reference evidence="1" key="1">
    <citation type="journal article" date="2020" name="bioRxiv">
        <title>Genomic and phenotypic heterogeneity of clinical isolates of the human pathogens Aspergillus fumigatus, Aspergillus lentulus and Aspergillus fumigatiaffinis.</title>
        <authorList>
            <person name="dos Santos R.A.C."/>
            <person name="Steenwyk J.L."/>
            <person name="Rivero-Menendez O."/>
            <person name="Mead M.E."/>
            <person name="Silva L.P."/>
            <person name="Bastos R.W."/>
            <person name="Alastruey-Izquierdo A."/>
            <person name="Goldman G.H."/>
            <person name="Rokas A."/>
        </authorList>
    </citation>
    <scope>NUCLEOTIDE SEQUENCE</scope>
    <source>
        <strain evidence="1">CNM-CM6805</strain>
    </source>
</reference>
<protein>
    <submittedName>
        <fullName evidence="1">Uncharacterized protein</fullName>
    </submittedName>
</protein>
<dbReference type="EMBL" id="JAAAPX010000114">
    <property type="protein sequence ID" value="KAF4230621.1"/>
    <property type="molecule type" value="Genomic_DNA"/>
</dbReference>